<dbReference type="WBParaSite" id="TCONS_00006952.p1">
    <property type="protein sequence ID" value="TCONS_00006952.p1"/>
    <property type="gene ID" value="XLOC_005038"/>
</dbReference>
<evidence type="ECO:0000313" key="1">
    <source>
        <dbReference type="Proteomes" id="UP000035681"/>
    </source>
</evidence>
<dbReference type="Proteomes" id="UP000035681">
    <property type="component" value="Unplaced"/>
</dbReference>
<keyword evidence="1" id="KW-1185">Reference proteome</keyword>
<protein>
    <submittedName>
        <fullName evidence="2">Uncharacterized protein</fullName>
    </submittedName>
</protein>
<accession>A0AAF5D545</accession>
<organism evidence="1 2">
    <name type="scientific">Strongyloides stercoralis</name>
    <name type="common">Threadworm</name>
    <dbReference type="NCBI Taxonomy" id="6248"/>
    <lineage>
        <taxon>Eukaryota</taxon>
        <taxon>Metazoa</taxon>
        <taxon>Ecdysozoa</taxon>
        <taxon>Nematoda</taxon>
        <taxon>Chromadorea</taxon>
        <taxon>Rhabditida</taxon>
        <taxon>Tylenchina</taxon>
        <taxon>Panagrolaimomorpha</taxon>
        <taxon>Strongyloidoidea</taxon>
        <taxon>Strongyloididae</taxon>
        <taxon>Strongyloides</taxon>
    </lineage>
</organism>
<reference evidence="2" key="1">
    <citation type="submission" date="2024-02" db="UniProtKB">
        <authorList>
            <consortium name="WormBaseParasite"/>
        </authorList>
    </citation>
    <scope>IDENTIFICATION</scope>
</reference>
<evidence type="ECO:0000313" key="2">
    <source>
        <dbReference type="WBParaSite" id="TCONS_00006952.p1"/>
    </source>
</evidence>
<dbReference type="AlphaFoldDB" id="A0AAF5D545"/>
<name>A0AAF5D545_STRER</name>
<sequence>MSIDFKEIVLNNYFLLKNIVKNINLIQDRKNVELCNKLVRSASLFSPYKTLDININSTMVVDILDTKVIYSIAGNYFIKNFTSGNNILGHIENFVKPLLKRVSKQITKLLFVRNYYYLTDDIEIAIDSLLQYIINSVSSLEMVHFDKIDMYPTLCPYFLSFGDEKNSYVKILRLTNCSFDDIAPCESLNKLIEYFSNVSLIEVNPTPSESGYDFVKAMILIRQKTPAIRIIDNCCFDIRYEEKIEYSENIVRSSGNITNSFNYTTICKCNENECQFWKNLCKLYSIGLISNKSMVTNDIKNLKFFNENCIYKEGQKIINIINFEI</sequence>
<proteinExistence type="predicted"/>